<evidence type="ECO:0000256" key="5">
    <source>
        <dbReference type="ARBA" id="ARBA00010688"/>
    </source>
</evidence>
<evidence type="ECO:0000256" key="16">
    <source>
        <dbReference type="ARBA" id="ARBA00022777"/>
    </source>
</evidence>
<comment type="function">
    <text evidence="21">Catalyzes the ATP-dependent phosphorylation of fructose-l-phosphate to fructose-l,6-bisphosphate.</text>
</comment>
<dbReference type="SUPFAM" id="SSF55594">
    <property type="entry name" value="HPr-like"/>
    <property type="match status" value="1"/>
</dbReference>
<evidence type="ECO:0000259" key="26">
    <source>
        <dbReference type="PROSITE" id="PS51350"/>
    </source>
</evidence>
<sequence>MPLALTPDLIQLAAAPTHKEHAIEMLAALLQRAGHVQAGYAASMLSREQQANTWLGHAVAIPHGSPAQRDLVLKTGIAVLQVPAGVAWSAEGERARLIIGIAARGDEHIGVLRQLTRILGDGALIDRLAATLQPQDIIDALQADIATPQATNSVGVATGDPNSVRASFIMDYATGLHARPATVWAATAKRYEATVDVSHAGQTANGKSMLALLQLGLETGALVTFSAVGPDAPQAVEALLHEASALRTVEGAGPSSDSAAVLVVSCNPALDQTVTVSALQPGEVQQAENSVLQPGGKGVNVAAGLAATGHAVTLTGLFGKDNLAQFVPWLEQRGIAHALVEVAGATRTNIKLVDAQGTTDINLPGFTVAASQQEALEQLIDVHAANASWVVLSGSLPPGVPAAFYRYLTAMLHQHRVKVALDTSGAALQASLAAGDAGLPDLIKPNRHELEQWAGKPLPTAALVLETAQALQRSGIAQVLVSLGAEGALLVTADGHWWAQPAALASGSTVGAGDAMLAGFVAAQIAQLPPDSALCQAMAYAGARLSLNREWPLQRAHIQQMASTVHVDHTMPVASAVASAVPAMSAGPGQNPLRIIAITSCPTGIAHTFMAAEALEQAGRQLGHAIHVETQGSVGAQNALKPAQIADADLVIIAADAQVDQARFAGKRVYRSGTKAAINDGQALIKLAAAEASVWQSDTAGSPAESASKESAASNKGNGPYKHLMTGVSYMLPLVVAGGLLIALAFAVGGIYAYDDSHKGTLAWALFQIGAKGAFALMVPVLSAYIAWSIVDRPGLTPGLVGGMLANTTGAGFLGGIVAGFIAGYATRYLNQYIRLPRNLAGLKPVLILPLLSTLIVGLLMLYVIGEPVAVVLQAMSGWLKGLQGSSALMLGAILGAMMAIDMGGPVNKAAYAFSTGLVVTGVCTPMAAVMAAGMTPPLGIALACWLFKNRFSAEDREAAKAAAVLGLAFITEGAIPYAARDPMRVIPSCVLGSTVAGAISLASGAALKVPHGGIFVLPIPDAISHLGMYVVALLAGTCVTALALFVLKPPLNKQAVVAA</sequence>
<feature type="domain" description="PTS EIIC type-2" evidence="25">
    <location>
        <begin position="720"/>
        <end position="1058"/>
    </location>
</feature>
<evidence type="ECO:0000256" key="20">
    <source>
        <dbReference type="ARBA" id="ARBA00047745"/>
    </source>
</evidence>
<evidence type="ECO:0000256" key="19">
    <source>
        <dbReference type="ARBA" id="ARBA00023136"/>
    </source>
</evidence>
<dbReference type="Pfam" id="PF00359">
    <property type="entry name" value="PTS_EIIA_2"/>
    <property type="match status" value="1"/>
</dbReference>
<feature type="transmembrane region" description="Helical" evidence="22">
    <location>
        <begin position="766"/>
        <end position="788"/>
    </location>
</feature>
<feature type="transmembrane region" description="Helical" evidence="22">
    <location>
        <begin position="885"/>
        <end position="903"/>
    </location>
</feature>
<proteinExistence type="inferred from homology"/>
<dbReference type="GO" id="GO:0005351">
    <property type="term" value="F:carbohydrate:proton symporter activity"/>
    <property type="evidence" value="ECO:0007669"/>
    <property type="project" value="InterPro"/>
</dbReference>
<dbReference type="CDD" id="cd01164">
    <property type="entry name" value="FruK_PfkB_like"/>
    <property type="match status" value="1"/>
</dbReference>
<dbReference type="Gene3D" id="3.30.1340.10">
    <property type="entry name" value="HPr-like"/>
    <property type="match status" value="1"/>
</dbReference>
<dbReference type="EMBL" id="LAQT01000001">
    <property type="protein sequence ID" value="KPC55418.1"/>
    <property type="molecule type" value="Genomic_DNA"/>
</dbReference>
<organism evidence="27 28">
    <name type="scientific">Amantichitinum ursilacus</name>
    <dbReference type="NCBI Taxonomy" id="857265"/>
    <lineage>
        <taxon>Bacteria</taxon>
        <taxon>Pseudomonadati</taxon>
        <taxon>Pseudomonadota</taxon>
        <taxon>Betaproteobacteria</taxon>
        <taxon>Neisseriales</taxon>
        <taxon>Chitinibacteraceae</taxon>
        <taxon>Amantichitinum</taxon>
    </lineage>
</organism>
<dbReference type="PRINTS" id="PR00107">
    <property type="entry name" value="PHOSPHOCPHPR"/>
</dbReference>
<dbReference type="GO" id="GO:0090563">
    <property type="term" value="F:protein-phosphocysteine-sugar phosphotransferase activity"/>
    <property type="evidence" value="ECO:0007669"/>
    <property type="project" value="TreeGrafter"/>
</dbReference>
<dbReference type="PROSITE" id="PS00589">
    <property type="entry name" value="PTS_HPR_SER"/>
    <property type="match status" value="1"/>
</dbReference>
<feature type="domain" description="PTS EIIA type-2" evidence="23">
    <location>
        <begin position="3"/>
        <end position="144"/>
    </location>
</feature>
<accession>A0A0N0GR84</accession>
<dbReference type="GO" id="GO:0005886">
    <property type="term" value="C:plasma membrane"/>
    <property type="evidence" value="ECO:0007669"/>
    <property type="project" value="UniProtKB-SubCell"/>
</dbReference>
<keyword evidence="11" id="KW-0762">Sugar transport</keyword>
<keyword evidence="13" id="KW-0598">Phosphotransferase system</keyword>
<evidence type="ECO:0000256" key="9">
    <source>
        <dbReference type="ARBA" id="ARBA00022490"/>
    </source>
</evidence>
<keyword evidence="9" id="KW-0963">Cytoplasm</keyword>
<evidence type="ECO:0000256" key="2">
    <source>
        <dbReference type="ARBA" id="ARBA00003136"/>
    </source>
</evidence>
<dbReference type="InterPro" id="IPR003353">
    <property type="entry name" value="PTS_IIB_fruc"/>
</dbReference>
<keyword evidence="10" id="KW-0597">Phosphoprotein</keyword>
<dbReference type="GO" id="GO:0008662">
    <property type="term" value="F:1-phosphofructokinase activity"/>
    <property type="evidence" value="ECO:0007669"/>
    <property type="project" value="UniProtKB-UniRule"/>
</dbReference>
<feature type="domain" description="HPr" evidence="26">
    <location>
        <begin position="163"/>
        <end position="253"/>
    </location>
</feature>
<evidence type="ECO:0000259" key="24">
    <source>
        <dbReference type="PROSITE" id="PS51099"/>
    </source>
</evidence>
<comment type="catalytic activity">
    <reaction evidence="20 21">
        <text>beta-D-fructose 1-phosphate + ATP = beta-D-fructose 1,6-bisphosphate + ADP + H(+)</text>
        <dbReference type="Rhea" id="RHEA:14213"/>
        <dbReference type="ChEBI" id="CHEBI:15378"/>
        <dbReference type="ChEBI" id="CHEBI:30616"/>
        <dbReference type="ChEBI" id="CHEBI:32966"/>
        <dbReference type="ChEBI" id="CHEBI:138881"/>
        <dbReference type="ChEBI" id="CHEBI:456216"/>
        <dbReference type="EC" id="2.7.1.56"/>
    </reaction>
</comment>
<feature type="transmembrane region" description="Helical" evidence="22">
    <location>
        <begin position="910"/>
        <end position="933"/>
    </location>
</feature>
<dbReference type="InterPro" id="IPR002178">
    <property type="entry name" value="PTS_EIIA_type-2_dom"/>
</dbReference>
<dbReference type="InterPro" id="IPR002173">
    <property type="entry name" value="Carboh/pur_kinase_PfkB_CS"/>
</dbReference>
<dbReference type="Proteomes" id="UP000037939">
    <property type="component" value="Unassembled WGS sequence"/>
</dbReference>
<evidence type="ECO:0000256" key="17">
    <source>
        <dbReference type="ARBA" id="ARBA00022840"/>
    </source>
</evidence>
<keyword evidence="28" id="KW-1185">Reference proteome</keyword>
<evidence type="ECO:0000256" key="22">
    <source>
        <dbReference type="SAM" id="Phobius"/>
    </source>
</evidence>
<dbReference type="InterPro" id="IPR000032">
    <property type="entry name" value="HPr-like"/>
</dbReference>
<dbReference type="Gene3D" id="3.40.50.2300">
    <property type="match status" value="1"/>
</dbReference>
<evidence type="ECO:0000256" key="3">
    <source>
        <dbReference type="ARBA" id="ARBA00004429"/>
    </source>
</evidence>
<evidence type="ECO:0000256" key="1">
    <source>
        <dbReference type="ARBA" id="ARBA00001401"/>
    </source>
</evidence>
<evidence type="ECO:0000256" key="6">
    <source>
        <dbReference type="ARBA" id="ARBA00013596"/>
    </source>
</evidence>
<dbReference type="FunFam" id="3.40.1190.20:FF:000001">
    <property type="entry name" value="Phosphofructokinase"/>
    <property type="match status" value="1"/>
</dbReference>
<dbReference type="NCBIfam" id="TIGR01427">
    <property type="entry name" value="PTS_IIC_fructo"/>
    <property type="match status" value="1"/>
</dbReference>
<dbReference type="RefSeq" id="WP_161805056.1">
    <property type="nucleotide sequence ID" value="NZ_LAQT01000001.1"/>
</dbReference>
<feature type="transmembrane region" description="Helical" evidence="22">
    <location>
        <begin position="959"/>
        <end position="979"/>
    </location>
</feature>
<reference evidence="27 28" key="1">
    <citation type="submission" date="2015-07" db="EMBL/GenBank/DDBJ databases">
        <title>Draft genome sequence of the Amantichitinum ursilacus IGB-41, a new chitin-degrading bacterium.</title>
        <authorList>
            <person name="Kirstahler P."/>
            <person name="Guenther M."/>
            <person name="Grumaz C."/>
            <person name="Rupp S."/>
            <person name="Zibek S."/>
            <person name="Sohn K."/>
        </authorList>
    </citation>
    <scope>NUCLEOTIDE SEQUENCE [LARGE SCALE GENOMIC DNA]</scope>
    <source>
        <strain evidence="27 28">IGB-41</strain>
    </source>
</reference>
<dbReference type="PANTHER" id="PTHR30505:SF0">
    <property type="entry name" value="FRUCTOSE-LIKE PTS SYSTEM EIIBC COMPONENT-RELATED"/>
    <property type="match status" value="1"/>
</dbReference>
<dbReference type="GO" id="GO:0009401">
    <property type="term" value="P:phosphoenolpyruvate-dependent sugar phosphotransferase system"/>
    <property type="evidence" value="ECO:0007669"/>
    <property type="project" value="UniProtKB-KW"/>
</dbReference>
<dbReference type="InterPro" id="IPR002114">
    <property type="entry name" value="PTS_HPr_Ser_P_site"/>
</dbReference>
<dbReference type="SUPFAM" id="SSF55804">
    <property type="entry name" value="Phoshotransferase/anion transport protein"/>
    <property type="match status" value="1"/>
</dbReference>
<evidence type="ECO:0000256" key="18">
    <source>
        <dbReference type="ARBA" id="ARBA00022989"/>
    </source>
</evidence>
<evidence type="ECO:0000313" key="28">
    <source>
        <dbReference type="Proteomes" id="UP000037939"/>
    </source>
</evidence>
<dbReference type="InterPro" id="IPR016152">
    <property type="entry name" value="PTrfase/Anion_transptr"/>
</dbReference>
<dbReference type="CDD" id="cd00367">
    <property type="entry name" value="PTS-HPr_like"/>
    <property type="match status" value="1"/>
</dbReference>
<dbReference type="NCBIfam" id="TIGR03168">
    <property type="entry name" value="1-PFK"/>
    <property type="match status" value="1"/>
</dbReference>
<evidence type="ECO:0000256" key="13">
    <source>
        <dbReference type="ARBA" id="ARBA00022683"/>
    </source>
</evidence>
<dbReference type="PATRIC" id="fig|857265.3.peg.446"/>
<keyword evidence="14 22" id="KW-0812">Transmembrane</keyword>
<dbReference type="STRING" id="857265.WG78_02135"/>
<keyword evidence="7" id="KW-0813">Transport</keyword>
<evidence type="ECO:0000256" key="8">
    <source>
        <dbReference type="ARBA" id="ARBA00022475"/>
    </source>
</evidence>
<dbReference type="InterPro" id="IPR013011">
    <property type="entry name" value="PTS_EIIB_2"/>
</dbReference>
<dbReference type="PROSITE" id="PS00584">
    <property type="entry name" value="PFKB_KINASES_2"/>
    <property type="match status" value="1"/>
</dbReference>
<dbReference type="PROSITE" id="PS51099">
    <property type="entry name" value="PTS_EIIB_TYPE_2"/>
    <property type="match status" value="1"/>
</dbReference>
<keyword evidence="15 21" id="KW-0547">Nucleotide-binding</keyword>
<dbReference type="GO" id="GO:0005737">
    <property type="term" value="C:cytoplasm"/>
    <property type="evidence" value="ECO:0007669"/>
    <property type="project" value="UniProtKB-SubCell"/>
</dbReference>
<keyword evidence="16 21" id="KW-0418">Kinase</keyword>
<dbReference type="Pfam" id="PF00381">
    <property type="entry name" value="PTS-HPr"/>
    <property type="match status" value="1"/>
</dbReference>
<dbReference type="EC" id="2.7.1.56" evidence="21"/>
<dbReference type="NCBIfam" id="TIGR00829">
    <property type="entry name" value="FRU"/>
    <property type="match status" value="1"/>
</dbReference>
<evidence type="ECO:0000313" key="27">
    <source>
        <dbReference type="EMBL" id="KPC55418.1"/>
    </source>
</evidence>
<evidence type="ECO:0000256" key="4">
    <source>
        <dbReference type="ARBA" id="ARBA00004496"/>
    </source>
</evidence>
<dbReference type="NCBIfam" id="TIGR01003">
    <property type="entry name" value="PTS_HPr_family"/>
    <property type="match status" value="1"/>
</dbReference>
<evidence type="ECO:0000256" key="15">
    <source>
        <dbReference type="ARBA" id="ARBA00022741"/>
    </source>
</evidence>
<feature type="transmembrane region" description="Helical" evidence="22">
    <location>
        <begin position="986"/>
        <end position="1007"/>
    </location>
</feature>
<dbReference type="NCBIfam" id="TIGR03828">
    <property type="entry name" value="pfkB"/>
    <property type="match status" value="1"/>
</dbReference>
<dbReference type="InterPro" id="IPR035895">
    <property type="entry name" value="HPr-like_sf"/>
</dbReference>
<evidence type="ECO:0000256" key="14">
    <source>
        <dbReference type="ARBA" id="ARBA00022692"/>
    </source>
</evidence>
<dbReference type="InterPro" id="IPR050864">
    <property type="entry name" value="Bacterial_PTS_Sugar_Transport"/>
</dbReference>
<evidence type="ECO:0000259" key="25">
    <source>
        <dbReference type="PROSITE" id="PS51104"/>
    </source>
</evidence>
<dbReference type="PROSITE" id="PS00369">
    <property type="entry name" value="PTS_HPR_HIS"/>
    <property type="match status" value="1"/>
</dbReference>
<feature type="transmembrane region" description="Helical" evidence="22">
    <location>
        <begin position="1027"/>
        <end position="1048"/>
    </location>
</feature>
<keyword evidence="12 21" id="KW-0808">Transferase</keyword>
<keyword evidence="18 22" id="KW-1133">Transmembrane helix</keyword>
<dbReference type="Pfam" id="PF02302">
    <property type="entry name" value="PTS_IIB"/>
    <property type="match status" value="1"/>
</dbReference>
<dbReference type="GO" id="GO:0022877">
    <property type="term" value="F:protein-N(PI)-phosphohistidine-fructose phosphotransferase system transporter activity"/>
    <property type="evidence" value="ECO:0007669"/>
    <property type="project" value="InterPro"/>
</dbReference>
<dbReference type="InterPro" id="IPR022463">
    <property type="entry name" value="1-PFruKinase"/>
</dbReference>
<feature type="transmembrane region" description="Helical" evidence="22">
    <location>
        <begin position="846"/>
        <end position="865"/>
    </location>
</feature>
<evidence type="ECO:0000256" key="7">
    <source>
        <dbReference type="ARBA" id="ARBA00022448"/>
    </source>
</evidence>
<dbReference type="PROSITE" id="PS51094">
    <property type="entry name" value="PTS_EIIA_TYPE_2"/>
    <property type="match status" value="1"/>
</dbReference>
<keyword evidence="17 21" id="KW-0067">ATP-binding</keyword>
<gene>
    <name evidence="27" type="primary">fruA</name>
    <name evidence="27" type="ORF">WG78_02135</name>
</gene>
<dbReference type="InterPro" id="IPR001020">
    <property type="entry name" value="PTS_HPr_His_P_site"/>
</dbReference>
<dbReference type="GO" id="GO:0044281">
    <property type="term" value="P:small molecule metabolic process"/>
    <property type="evidence" value="ECO:0007669"/>
    <property type="project" value="UniProtKB-ARBA"/>
</dbReference>
<dbReference type="PROSITE" id="PS51350">
    <property type="entry name" value="PTS_HPR_DOM"/>
    <property type="match status" value="1"/>
</dbReference>
<dbReference type="InterPro" id="IPR017583">
    <property type="entry name" value="Tagatose/fructose_Pkinase"/>
</dbReference>
<dbReference type="SUPFAM" id="SSF53613">
    <property type="entry name" value="Ribokinase-like"/>
    <property type="match status" value="1"/>
</dbReference>
<dbReference type="Gene3D" id="3.40.930.10">
    <property type="entry name" value="Mannitol-specific EII, Chain A"/>
    <property type="match status" value="1"/>
</dbReference>
<dbReference type="InterPro" id="IPR029056">
    <property type="entry name" value="Ribokinase-like"/>
</dbReference>
<protein>
    <recommendedName>
        <fullName evidence="6 21">1-phosphofructokinase</fullName>
        <shortName evidence="21">Fru1PK</shortName>
        <ecNumber evidence="21">2.7.1.56</ecNumber>
    </recommendedName>
    <alternativeName>
        <fullName evidence="21">Fructose 1-phosphate kinase</fullName>
    </alternativeName>
</protein>
<dbReference type="AlphaFoldDB" id="A0A0N0GR84"/>
<comment type="similarity">
    <text evidence="5 21">Belongs to the carbohydrate kinase PfkB family.</text>
</comment>
<name>A0A0N0GR84_9NEIS</name>
<dbReference type="InterPro" id="IPR003501">
    <property type="entry name" value="PTS_EIIB_2/3"/>
</dbReference>
<dbReference type="InterPro" id="IPR013014">
    <property type="entry name" value="PTS_EIIC_2"/>
</dbReference>
<evidence type="ECO:0000256" key="12">
    <source>
        <dbReference type="ARBA" id="ARBA00022679"/>
    </source>
</evidence>
<feature type="transmembrane region" description="Helical" evidence="22">
    <location>
        <begin position="800"/>
        <end position="825"/>
    </location>
</feature>
<comment type="subcellular location">
    <subcellularLocation>
        <location evidence="3">Cell inner membrane</location>
        <topology evidence="3">Multi-pass membrane protein</topology>
    </subcellularLocation>
    <subcellularLocation>
        <location evidence="4">Cytoplasm</location>
    </subcellularLocation>
</comment>
<evidence type="ECO:0000259" key="23">
    <source>
        <dbReference type="PROSITE" id="PS51094"/>
    </source>
</evidence>
<dbReference type="Pfam" id="PF02378">
    <property type="entry name" value="PTS_EIIC"/>
    <property type="match status" value="1"/>
</dbReference>
<evidence type="ECO:0000256" key="21">
    <source>
        <dbReference type="RuleBase" id="RU369061"/>
    </source>
</evidence>
<dbReference type="InterPro" id="IPR011611">
    <property type="entry name" value="PfkB_dom"/>
</dbReference>
<dbReference type="InterPro" id="IPR006327">
    <property type="entry name" value="PTS_IIC_fruc"/>
</dbReference>
<dbReference type="FunFam" id="3.40.50.2300:FF:000014">
    <property type="entry name" value="PTS system fructose-like transporter subunit IIB"/>
    <property type="match status" value="1"/>
</dbReference>
<keyword evidence="19 22" id="KW-0472">Membrane</keyword>
<dbReference type="PROSITE" id="PS51104">
    <property type="entry name" value="PTS_EIIC_TYPE_2"/>
    <property type="match status" value="1"/>
</dbReference>
<dbReference type="InterPro" id="IPR036095">
    <property type="entry name" value="PTS_EIIB-like_sf"/>
</dbReference>
<evidence type="ECO:0000256" key="10">
    <source>
        <dbReference type="ARBA" id="ARBA00022553"/>
    </source>
</evidence>
<dbReference type="PROSITE" id="PS00372">
    <property type="entry name" value="PTS_EIIA_TYPE_2_HIS"/>
    <property type="match status" value="1"/>
</dbReference>
<dbReference type="GO" id="GO:0005524">
    <property type="term" value="F:ATP binding"/>
    <property type="evidence" value="ECO:0007669"/>
    <property type="project" value="UniProtKB-UniRule"/>
</dbReference>
<dbReference type="PROSITE" id="PS00583">
    <property type="entry name" value="PFKB_KINASES_1"/>
    <property type="match status" value="1"/>
</dbReference>
<comment type="function">
    <text evidence="2">The phosphoenolpyruvate-dependent sugar phosphotransferase system (sugar PTS), a major carbohydrate active transport system, catalyzes the phosphorylation of incoming sugar substrates concomitantly with their translocation across the cell membrane. The enzyme II FruAB PTS system is involved in fructose transport.</text>
</comment>
<comment type="catalytic activity">
    <reaction evidence="1">
        <text>D-fructose(out) + N(pros)-phospho-L-histidyl-[protein] = D-fructose 1-phosphate(in) + L-histidyl-[protein]</text>
        <dbReference type="Rhea" id="RHEA:49252"/>
        <dbReference type="Rhea" id="RHEA-COMP:9745"/>
        <dbReference type="Rhea" id="RHEA-COMP:9746"/>
        <dbReference type="ChEBI" id="CHEBI:29979"/>
        <dbReference type="ChEBI" id="CHEBI:37721"/>
        <dbReference type="ChEBI" id="CHEBI:58674"/>
        <dbReference type="ChEBI" id="CHEBI:64837"/>
        <dbReference type="EC" id="2.7.1.202"/>
    </reaction>
</comment>
<dbReference type="InterPro" id="IPR003352">
    <property type="entry name" value="PTS_EIIC"/>
</dbReference>
<keyword evidence="8" id="KW-1003">Cell membrane</keyword>
<feature type="domain" description="PTS EIIB type-2" evidence="24">
    <location>
        <begin position="595"/>
        <end position="690"/>
    </location>
</feature>
<dbReference type="SUPFAM" id="SSF52794">
    <property type="entry name" value="PTS system IIB component-like"/>
    <property type="match status" value="1"/>
</dbReference>
<dbReference type="CDD" id="cd00211">
    <property type="entry name" value="PTS_IIA_fru"/>
    <property type="match status" value="1"/>
</dbReference>
<dbReference type="CDD" id="cd05569">
    <property type="entry name" value="PTS_IIB_fructose"/>
    <property type="match status" value="1"/>
</dbReference>
<comment type="caution">
    <text evidence="27">The sequence shown here is derived from an EMBL/GenBank/DDBJ whole genome shotgun (WGS) entry which is preliminary data.</text>
</comment>
<dbReference type="PANTHER" id="PTHR30505">
    <property type="entry name" value="FRUCTOSE-LIKE PERMEASE"/>
    <property type="match status" value="1"/>
</dbReference>
<dbReference type="GO" id="GO:0016052">
    <property type="term" value="P:carbohydrate catabolic process"/>
    <property type="evidence" value="ECO:0007669"/>
    <property type="project" value="UniProtKB-ARBA"/>
</dbReference>
<feature type="transmembrane region" description="Helical" evidence="22">
    <location>
        <begin position="730"/>
        <end position="754"/>
    </location>
</feature>
<dbReference type="Pfam" id="PF00294">
    <property type="entry name" value="PfkB"/>
    <property type="match status" value="1"/>
</dbReference>
<evidence type="ECO:0000256" key="11">
    <source>
        <dbReference type="ARBA" id="ARBA00022597"/>
    </source>
</evidence>
<dbReference type="Gene3D" id="3.40.1190.20">
    <property type="match status" value="1"/>
</dbReference>